<keyword evidence="1" id="KW-1133">Transmembrane helix</keyword>
<feature type="transmembrane region" description="Helical" evidence="1">
    <location>
        <begin position="102"/>
        <end position="124"/>
    </location>
</feature>
<dbReference type="AlphaFoldDB" id="A0A7W7VSM6"/>
<gene>
    <name evidence="2" type="ORF">FHR34_000290</name>
</gene>
<feature type="transmembrane region" description="Helical" evidence="1">
    <location>
        <begin position="168"/>
        <end position="186"/>
    </location>
</feature>
<sequence length="264" mass="28091">MTTTHPHVSSPVGPGLRVMNKVPEATATFWTIKVLTTGMGETASDFLAHVLNPIIAVGLGGIGLLICLALQFTVRRYIAAVYWAAVVMVSVFGTMAADTLHVALHVPYAASAPAFLIALVAIFVTWYRTEGTLSIRSIRSPRQELFYWATVLATFALGTAVGDLTATTFGWGYLTSGIAFAVLIALPALAHRLVGLGAVPAFWIAYVLTRPLGASFADWMAVSHERGGLDLGLGPVTLGWTVAILALIAFVAVRRSDTPRGELR</sequence>
<evidence type="ECO:0000313" key="2">
    <source>
        <dbReference type="EMBL" id="MBB4921297.1"/>
    </source>
</evidence>
<feature type="transmembrane region" description="Helical" evidence="1">
    <location>
        <begin position="233"/>
        <end position="253"/>
    </location>
</feature>
<accession>A0A7W7VSM6</accession>
<comment type="caution">
    <text evidence="2">The sequence shown here is derived from an EMBL/GenBank/DDBJ whole genome shotgun (WGS) entry which is preliminary data.</text>
</comment>
<feature type="transmembrane region" description="Helical" evidence="1">
    <location>
        <begin position="77"/>
        <end position="96"/>
    </location>
</feature>
<feature type="transmembrane region" description="Helical" evidence="1">
    <location>
        <begin position="46"/>
        <end position="70"/>
    </location>
</feature>
<feature type="transmembrane region" description="Helical" evidence="1">
    <location>
        <begin position="145"/>
        <end position="162"/>
    </location>
</feature>
<organism evidence="2 3">
    <name type="scientific">Kitasatospora kifunensis</name>
    <name type="common">Streptomyces kifunensis</name>
    <dbReference type="NCBI Taxonomy" id="58351"/>
    <lineage>
        <taxon>Bacteria</taxon>
        <taxon>Bacillati</taxon>
        <taxon>Actinomycetota</taxon>
        <taxon>Actinomycetes</taxon>
        <taxon>Kitasatosporales</taxon>
        <taxon>Streptomycetaceae</taxon>
        <taxon>Kitasatospora</taxon>
    </lineage>
</organism>
<dbReference type="InterPro" id="IPR007136">
    <property type="entry name" value="DUF347"/>
</dbReference>
<dbReference type="Pfam" id="PF03988">
    <property type="entry name" value="DUF347"/>
    <property type="match status" value="4"/>
</dbReference>
<evidence type="ECO:0000313" key="3">
    <source>
        <dbReference type="Proteomes" id="UP000540506"/>
    </source>
</evidence>
<proteinExistence type="predicted"/>
<dbReference type="RefSeq" id="WP_184933653.1">
    <property type="nucleotide sequence ID" value="NZ_JACHJV010000001.1"/>
</dbReference>
<keyword evidence="3" id="KW-1185">Reference proteome</keyword>
<feature type="transmembrane region" description="Helical" evidence="1">
    <location>
        <begin position="193"/>
        <end position="213"/>
    </location>
</feature>
<keyword evidence="1" id="KW-0472">Membrane</keyword>
<evidence type="ECO:0000256" key="1">
    <source>
        <dbReference type="SAM" id="Phobius"/>
    </source>
</evidence>
<dbReference type="EMBL" id="JACHJV010000001">
    <property type="protein sequence ID" value="MBB4921297.1"/>
    <property type="molecule type" value="Genomic_DNA"/>
</dbReference>
<name>A0A7W7VSM6_KITKI</name>
<protein>
    <submittedName>
        <fullName evidence="2">Putative membrane-anchored protein</fullName>
    </submittedName>
</protein>
<reference evidence="2 3" key="1">
    <citation type="submission" date="2020-08" db="EMBL/GenBank/DDBJ databases">
        <title>Sequencing the genomes of 1000 actinobacteria strains.</title>
        <authorList>
            <person name="Klenk H.-P."/>
        </authorList>
    </citation>
    <scope>NUCLEOTIDE SEQUENCE [LARGE SCALE GENOMIC DNA]</scope>
    <source>
        <strain evidence="2 3">DSM 41654</strain>
    </source>
</reference>
<dbReference type="Proteomes" id="UP000540506">
    <property type="component" value="Unassembled WGS sequence"/>
</dbReference>
<keyword evidence="1" id="KW-0812">Transmembrane</keyword>